<dbReference type="AlphaFoldDB" id="A0A250KLW4"/>
<organism evidence="1 2">
    <name type="scientific">Methylocaldum marinum</name>
    <dbReference type="NCBI Taxonomy" id="1432792"/>
    <lineage>
        <taxon>Bacteria</taxon>
        <taxon>Pseudomonadati</taxon>
        <taxon>Pseudomonadota</taxon>
        <taxon>Gammaproteobacteria</taxon>
        <taxon>Methylococcales</taxon>
        <taxon>Methylococcaceae</taxon>
        <taxon>Methylocaldum</taxon>
    </lineage>
</organism>
<gene>
    <name evidence="1" type="ORF">sS8_0755</name>
</gene>
<dbReference type="Proteomes" id="UP000266313">
    <property type="component" value="Chromosome"/>
</dbReference>
<reference evidence="1 2" key="1">
    <citation type="submission" date="2016-12" db="EMBL/GenBank/DDBJ databases">
        <title>Genome sequencing of Methylocaldum marinum.</title>
        <authorList>
            <person name="Takeuchi M."/>
            <person name="Kamagata Y."/>
            <person name="Hiraoka S."/>
            <person name="Oshima K."/>
            <person name="Hattori M."/>
            <person name="Iwasaki W."/>
        </authorList>
    </citation>
    <scope>NUCLEOTIDE SEQUENCE [LARGE SCALE GENOMIC DNA]</scope>
    <source>
        <strain evidence="1 2">S8</strain>
    </source>
</reference>
<accession>A0A250KLW4</accession>
<keyword evidence="2" id="KW-1185">Reference proteome</keyword>
<evidence type="ECO:0000313" key="2">
    <source>
        <dbReference type="Proteomes" id="UP000266313"/>
    </source>
</evidence>
<sequence>MTNENRTRWRTKGRITSAAAIDDFILIGTVDGDCYVWSIAEDKPRHAITGWGSVDLLATHPREPLFAVGREKVASVYSLRPFKKLFDIKSSGLIGAITISDNRHYRKPPFITGTEEKAGYQ</sequence>
<proteinExistence type="predicted"/>
<dbReference type="KEGG" id="mmai:sS8_0755"/>
<dbReference type="SUPFAM" id="SSF50978">
    <property type="entry name" value="WD40 repeat-like"/>
    <property type="match status" value="1"/>
</dbReference>
<dbReference type="EMBL" id="AP017928">
    <property type="protein sequence ID" value="BBA32720.1"/>
    <property type="molecule type" value="Genomic_DNA"/>
</dbReference>
<evidence type="ECO:0000313" key="1">
    <source>
        <dbReference type="EMBL" id="BBA32720.1"/>
    </source>
</evidence>
<name>A0A250KLW4_9GAMM</name>
<dbReference type="InterPro" id="IPR036322">
    <property type="entry name" value="WD40_repeat_dom_sf"/>
</dbReference>
<protein>
    <submittedName>
        <fullName evidence="1">Uncharacterized protein</fullName>
    </submittedName>
</protein>